<sequence length="335" mass="39091">MKQFNVPVVLFLFKRIDKPLEVIKQISKVAPTRLYLLADGGRTDEEKAQAAKCRDAIESAITWDCEVIKKYEAENIGVYANIAEGAKWVFEREKFAIFLEDDNLPELSFFTFCEEVLDRYRNDTRVLWICGTNYLKEYDPQDGSSYVFTKNMMPCGWASWADKFNAFYDGELSLWQDKYIQDRIKAEYLYKGLYYQDKYNVEYELDAKAARGKFYSWDYQMSFSMRAHNVYAVVPKYNQIKNIGVDNDSTHGGNSLQDVMVERFCGIETKMMEFPLKHPKSVLLDMKFEVLVAKIILNPGFFSLRSRVSRFIREFLGIKKTQSILGFLKSKLSRG</sequence>
<comment type="caution">
    <text evidence="1">The sequence shown here is derived from an EMBL/GenBank/DDBJ whole genome shotgun (WGS) entry which is preliminary data.</text>
</comment>
<dbReference type="InterPro" id="IPR029044">
    <property type="entry name" value="Nucleotide-diphossugar_trans"/>
</dbReference>
<evidence type="ECO:0000313" key="1">
    <source>
        <dbReference type="EMBL" id="OPA91294.1"/>
    </source>
</evidence>
<protein>
    <submittedName>
        <fullName evidence="1">Hemolytic protein HlpA</fullName>
    </submittedName>
</protein>
<dbReference type="EMBL" id="MSDF01000025">
    <property type="protein sequence ID" value="OPA91294.1"/>
    <property type="molecule type" value="Genomic_DNA"/>
</dbReference>
<dbReference type="SUPFAM" id="SSF53448">
    <property type="entry name" value="Nucleotide-diphospho-sugar transferases"/>
    <property type="match status" value="1"/>
</dbReference>
<evidence type="ECO:0000313" key="2">
    <source>
        <dbReference type="Proteomes" id="UP000190965"/>
    </source>
</evidence>
<gene>
    <name evidence="1" type="ORF">BFW87_20010</name>
</gene>
<accession>A0A1T2YGM9</accession>
<reference evidence="1 2" key="1">
    <citation type="submission" date="2016-12" db="EMBL/GenBank/DDBJ databases">
        <title>Draft genome sequences of seven strains of Pseudomonas fluorescens that produce 4-formylaminooxyvinylglycine.</title>
        <authorList>
            <person name="Okrent R.A."/>
            <person name="Manning V.A."/>
            <person name="Trippe K.M."/>
        </authorList>
    </citation>
    <scope>NUCLEOTIDE SEQUENCE [LARGE SCALE GENOMIC DNA]</scope>
    <source>
        <strain evidence="1 2">P5A</strain>
    </source>
</reference>
<organism evidence="1 2">
    <name type="scientific">Pseudomonas fluorescens</name>
    <dbReference type="NCBI Taxonomy" id="294"/>
    <lineage>
        <taxon>Bacteria</taxon>
        <taxon>Pseudomonadati</taxon>
        <taxon>Pseudomonadota</taxon>
        <taxon>Gammaproteobacteria</taxon>
        <taxon>Pseudomonadales</taxon>
        <taxon>Pseudomonadaceae</taxon>
        <taxon>Pseudomonas</taxon>
    </lineage>
</organism>
<proteinExistence type="predicted"/>
<dbReference type="AlphaFoldDB" id="A0A1T2YGM9"/>
<dbReference type="OrthoDB" id="5180856at2"/>
<dbReference type="RefSeq" id="WP_078741455.1">
    <property type="nucleotide sequence ID" value="NZ_MSDF01000025.1"/>
</dbReference>
<dbReference type="Proteomes" id="UP000190965">
    <property type="component" value="Unassembled WGS sequence"/>
</dbReference>
<dbReference type="Gene3D" id="3.90.550.10">
    <property type="entry name" value="Spore Coat Polysaccharide Biosynthesis Protein SpsA, Chain A"/>
    <property type="match status" value="1"/>
</dbReference>
<name>A0A1T2YGM9_PSEFL</name>